<keyword evidence="1" id="KW-0812">Transmembrane</keyword>
<gene>
    <name evidence="3" type="ORF">FAZ78_09180</name>
</gene>
<dbReference type="EMBL" id="SWAU01000070">
    <property type="protein sequence ID" value="TKA96843.1"/>
    <property type="molecule type" value="Genomic_DNA"/>
</dbReference>
<sequence>MVFKRREKRTYTQLLTESVYPRGGWRRAAYYVQHRLQRLPDEPHRIARGVFAGVFISFTPLFGFHFLGAALIAWILRGNILAALLATFVGNPLTTPIIAVSSIELGHWILGTTAHFNLMTVFESFTSAGQEITHNLLAIFTTEPTRWHKLGAFFQTIFLPYLVGGILPGILVSFVFYYLTIPVIRAYQLLRAKQAGERKRRRLHAKHGGPAEMRTALLPQDDGAGGKP</sequence>
<dbReference type="Pfam" id="PF09835">
    <property type="entry name" value="DUF2062"/>
    <property type="match status" value="1"/>
</dbReference>
<accession>A0A4U0Z5Q4</accession>
<dbReference type="RefSeq" id="WP_136792270.1">
    <property type="nucleotide sequence ID" value="NZ_SWAU01000070.1"/>
</dbReference>
<dbReference type="PANTHER" id="PTHR40547">
    <property type="entry name" value="SLL0298 PROTEIN"/>
    <property type="match status" value="1"/>
</dbReference>
<protein>
    <submittedName>
        <fullName evidence="3">DUF2062 domain-containing protein</fullName>
    </submittedName>
</protein>
<keyword evidence="1" id="KW-1133">Transmembrane helix</keyword>
<evidence type="ECO:0000256" key="1">
    <source>
        <dbReference type="SAM" id="Phobius"/>
    </source>
</evidence>
<proteinExistence type="predicted"/>
<name>A0A4U0Z5Q4_9RHOB</name>
<feature type="transmembrane region" description="Helical" evidence="1">
    <location>
        <begin position="50"/>
        <end position="76"/>
    </location>
</feature>
<feature type="domain" description="DUF2062" evidence="2">
    <location>
        <begin position="27"/>
        <end position="191"/>
    </location>
</feature>
<reference evidence="3 4" key="1">
    <citation type="submission" date="2019-04" db="EMBL/GenBank/DDBJ databases">
        <title>Crypto-aerobic microbial life in anoxic (sulfidic) marine sediments.</title>
        <authorList>
            <person name="Bhattacharya S."/>
            <person name="Roy C."/>
            <person name="Mondal N."/>
            <person name="Sarkar J."/>
            <person name="Mandal S."/>
            <person name="Rameez M.J."/>
            <person name="Ghosh W."/>
        </authorList>
    </citation>
    <scope>NUCLEOTIDE SEQUENCE [LARGE SCALE GENOMIC DNA]</scope>
    <source>
        <strain evidence="3 4">SBBC</strain>
    </source>
</reference>
<comment type="caution">
    <text evidence="3">The sequence shown here is derived from an EMBL/GenBank/DDBJ whole genome shotgun (WGS) entry which is preliminary data.</text>
</comment>
<keyword evidence="1" id="KW-0472">Membrane</keyword>
<dbReference type="PANTHER" id="PTHR40547:SF1">
    <property type="entry name" value="SLL0298 PROTEIN"/>
    <property type="match status" value="1"/>
</dbReference>
<dbReference type="InterPro" id="IPR018639">
    <property type="entry name" value="DUF2062"/>
</dbReference>
<evidence type="ECO:0000313" key="3">
    <source>
        <dbReference type="EMBL" id="TKA96843.1"/>
    </source>
</evidence>
<dbReference type="AlphaFoldDB" id="A0A4U0Z5Q4"/>
<feature type="transmembrane region" description="Helical" evidence="1">
    <location>
        <begin position="157"/>
        <end position="179"/>
    </location>
</feature>
<evidence type="ECO:0000259" key="2">
    <source>
        <dbReference type="Pfam" id="PF09835"/>
    </source>
</evidence>
<organism evidence="3 4">
    <name type="scientific">Cereibacter changlensis</name>
    <dbReference type="NCBI Taxonomy" id="402884"/>
    <lineage>
        <taxon>Bacteria</taxon>
        <taxon>Pseudomonadati</taxon>
        <taxon>Pseudomonadota</taxon>
        <taxon>Alphaproteobacteria</taxon>
        <taxon>Rhodobacterales</taxon>
        <taxon>Paracoccaceae</taxon>
        <taxon>Cereibacter</taxon>
    </lineage>
</organism>
<dbReference type="Proteomes" id="UP000306340">
    <property type="component" value="Unassembled WGS sequence"/>
</dbReference>
<evidence type="ECO:0000313" key="4">
    <source>
        <dbReference type="Proteomes" id="UP000306340"/>
    </source>
</evidence>